<dbReference type="InterPro" id="IPR002156">
    <property type="entry name" value="RNaseH_domain"/>
</dbReference>
<accession>A0A7J8TBB6</accession>
<proteinExistence type="predicted"/>
<evidence type="ECO:0000313" key="3">
    <source>
        <dbReference type="Proteomes" id="UP000593561"/>
    </source>
</evidence>
<dbReference type="Gene3D" id="3.30.420.10">
    <property type="entry name" value="Ribonuclease H-like superfamily/Ribonuclease H"/>
    <property type="match status" value="1"/>
</dbReference>
<evidence type="ECO:0000259" key="1">
    <source>
        <dbReference type="Pfam" id="PF13456"/>
    </source>
</evidence>
<gene>
    <name evidence="2" type="ORF">Godav_029182</name>
</gene>
<dbReference type="InterPro" id="IPR044730">
    <property type="entry name" value="RNase_H-like_dom_plant"/>
</dbReference>
<evidence type="ECO:0000313" key="2">
    <source>
        <dbReference type="EMBL" id="MBA0635448.1"/>
    </source>
</evidence>
<dbReference type="Proteomes" id="UP000593561">
    <property type="component" value="Unassembled WGS sequence"/>
</dbReference>
<reference evidence="2 3" key="1">
    <citation type="journal article" date="2019" name="Genome Biol. Evol.">
        <title>Insights into the evolution of the New World diploid cottons (Gossypium, subgenus Houzingenia) based on genome sequencing.</title>
        <authorList>
            <person name="Grover C.E."/>
            <person name="Arick M.A. 2nd"/>
            <person name="Thrash A."/>
            <person name="Conover J.L."/>
            <person name="Sanders W.S."/>
            <person name="Peterson D.G."/>
            <person name="Frelichowski J.E."/>
            <person name="Scheffler J.A."/>
            <person name="Scheffler B.E."/>
            <person name="Wendel J.F."/>
        </authorList>
    </citation>
    <scope>NUCLEOTIDE SEQUENCE [LARGE SCALE GENOMIC DNA]</scope>
    <source>
        <strain evidence="2">27</strain>
        <tissue evidence="2">Leaf</tissue>
    </source>
</reference>
<protein>
    <recommendedName>
        <fullName evidence="1">RNase H type-1 domain-containing protein</fullName>
    </recommendedName>
</protein>
<comment type="caution">
    <text evidence="2">The sequence shown here is derived from an EMBL/GenBank/DDBJ whole genome shotgun (WGS) entry which is preliminary data.</text>
</comment>
<sequence>MGPLISSIPSYTNIDLDCCVREMVNSDGCWNLDMFRVWVSEDTINRIISIPPHHPDSGLDRIIWTKSASEVFSVRSAYWYLKENSWNSQEDYWKIVWKYPCPQRDLVHVLRDYPPAKEVWRLVIPNQLKQRDSGYAATGGVARDQNGNWIVGFNRFLGVCSPFEAKVWAILDGILILLNKGYKQIIIMTDNLEVAQILNDMNLEDSGITVLRRTLRIMHSEREWRIKHIPRNQNLVADRLAKLSLSWKSSLQVMDEAPRDILDLLQ</sequence>
<dbReference type="CDD" id="cd06222">
    <property type="entry name" value="RNase_H_like"/>
    <property type="match status" value="1"/>
</dbReference>
<dbReference type="Pfam" id="PF13456">
    <property type="entry name" value="RVT_3"/>
    <property type="match status" value="1"/>
</dbReference>
<dbReference type="InterPro" id="IPR036397">
    <property type="entry name" value="RNaseH_sf"/>
</dbReference>
<dbReference type="PANTHER" id="PTHR47723">
    <property type="entry name" value="OS05G0353850 PROTEIN"/>
    <property type="match status" value="1"/>
</dbReference>
<dbReference type="SUPFAM" id="SSF53098">
    <property type="entry name" value="Ribonuclease H-like"/>
    <property type="match status" value="1"/>
</dbReference>
<name>A0A7J8TBB6_GOSDV</name>
<dbReference type="AlphaFoldDB" id="A0A7J8TBB6"/>
<dbReference type="PANTHER" id="PTHR47723:SF19">
    <property type="entry name" value="POLYNUCLEOTIDYL TRANSFERASE, RIBONUCLEASE H-LIKE SUPERFAMILY PROTEIN"/>
    <property type="match status" value="1"/>
</dbReference>
<dbReference type="EMBL" id="JABFAC010241884">
    <property type="protein sequence ID" value="MBA0635448.1"/>
    <property type="molecule type" value="Genomic_DNA"/>
</dbReference>
<dbReference type="InterPro" id="IPR012337">
    <property type="entry name" value="RNaseH-like_sf"/>
</dbReference>
<keyword evidence="3" id="KW-1185">Reference proteome</keyword>
<dbReference type="GO" id="GO:0003676">
    <property type="term" value="F:nucleic acid binding"/>
    <property type="evidence" value="ECO:0007669"/>
    <property type="project" value="InterPro"/>
</dbReference>
<dbReference type="InterPro" id="IPR053151">
    <property type="entry name" value="RNase_H-like"/>
</dbReference>
<feature type="domain" description="RNase H type-1" evidence="1">
    <location>
        <begin position="131"/>
        <end position="243"/>
    </location>
</feature>
<dbReference type="GO" id="GO:0004523">
    <property type="term" value="F:RNA-DNA hybrid ribonuclease activity"/>
    <property type="evidence" value="ECO:0007669"/>
    <property type="project" value="InterPro"/>
</dbReference>
<organism evidence="2 3">
    <name type="scientific">Gossypium davidsonii</name>
    <name type="common">Davidson's cotton</name>
    <name type="synonym">Gossypium klotzschianum subsp. davidsonii</name>
    <dbReference type="NCBI Taxonomy" id="34287"/>
    <lineage>
        <taxon>Eukaryota</taxon>
        <taxon>Viridiplantae</taxon>
        <taxon>Streptophyta</taxon>
        <taxon>Embryophyta</taxon>
        <taxon>Tracheophyta</taxon>
        <taxon>Spermatophyta</taxon>
        <taxon>Magnoliopsida</taxon>
        <taxon>eudicotyledons</taxon>
        <taxon>Gunneridae</taxon>
        <taxon>Pentapetalae</taxon>
        <taxon>rosids</taxon>
        <taxon>malvids</taxon>
        <taxon>Malvales</taxon>
        <taxon>Malvaceae</taxon>
        <taxon>Malvoideae</taxon>
        <taxon>Gossypium</taxon>
    </lineage>
</organism>